<feature type="region of interest" description="Disordered" evidence="1">
    <location>
        <begin position="1"/>
        <end position="135"/>
    </location>
</feature>
<feature type="compositionally biased region" description="Basic residues" evidence="1">
    <location>
        <begin position="68"/>
        <end position="80"/>
    </location>
</feature>
<reference evidence="3" key="2">
    <citation type="journal article" date="2008" name="Nucleic Acids Res.">
        <title>The rice annotation project database (RAP-DB): 2008 update.</title>
        <authorList>
            <consortium name="The rice annotation project (RAP)"/>
        </authorList>
    </citation>
    <scope>GENOME REANNOTATION</scope>
    <source>
        <strain evidence="3">cv. Nipponbare</strain>
    </source>
</reference>
<name>Q75L72_ORYSJ</name>
<feature type="compositionally biased region" description="Pro residues" evidence="1">
    <location>
        <begin position="47"/>
        <end position="60"/>
    </location>
</feature>
<evidence type="ECO:0000313" key="3">
    <source>
        <dbReference type="Proteomes" id="UP000000763"/>
    </source>
</evidence>
<evidence type="ECO:0000313" key="2">
    <source>
        <dbReference type="EMBL" id="AAS01957.1"/>
    </source>
</evidence>
<protein>
    <submittedName>
        <fullName evidence="2">Uncharacterized protein</fullName>
    </submittedName>
</protein>
<organism evidence="2 3">
    <name type="scientific">Oryza sativa subsp. japonica</name>
    <name type="common">Rice</name>
    <dbReference type="NCBI Taxonomy" id="39947"/>
    <lineage>
        <taxon>Eukaryota</taxon>
        <taxon>Viridiplantae</taxon>
        <taxon>Streptophyta</taxon>
        <taxon>Embryophyta</taxon>
        <taxon>Tracheophyta</taxon>
        <taxon>Spermatophyta</taxon>
        <taxon>Magnoliopsida</taxon>
        <taxon>Liliopsida</taxon>
        <taxon>Poales</taxon>
        <taxon>Poaceae</taxon>
        <taxon>BOP clade</taxon>
        <taxon>Oryzoideae</taxon>
        <taxon>Oryzeae</taxon>
        <taxon>Oryzinae</taxon>
        <taxon>Oryza</taxon>
        <taxon>Oryza sativa</taxon>
    </lineage>
</organism>
<feature type="compositionally biased region" description="Basic and acidic residues" evidence="1">
    <location>
        <begin position="1"/>
        <end position="12"/>
    </location>
</feature>
<reference evidence="3" key="1">
    <citation type="journal article" date="2005" name="Nature">
        <title>The map-based sequence of the rice genome.</title>
        <authorList>
            <consortium name="International rice genome sequencing project (IRGSP)"/>
            <person name="Matsumoto T."/>
            <person name="Wu J."/>
            <person name="Kanamori H."/>
            <person name="Katayose Y."/>
            <person name="Fujisawa M."/>
            <person name="Namiki N."/>
            <person name="Mizuno H."/>
            <person name="Yamamoto K."/>
            <person name="Antonio B.A."/>
            <person name="Baba T."/>
            <person name="Sakata K."/>
            <person name="Nagamura Y."/>
            <person name="Aoki H."/>
            <person name="Arikawa K."/>
            <person name="Arita K."/>
            <person name="Bito T."/>
            <person name="Chiden Y."/>
            <person name="Fujitsuka N."/>
            <person name="Fukunaka R."/>
            <person name="Hamada M."/>
            <person name="Harada C."/>
            <person name="Hayashi A."/>
            <person name="Hijishita S."/>
            <person name="Honda M."/>
            <person name="Hosokawa S."/>
            <person name="Ichikawa Y."/>
            <person name="Idonuma A."/>
            <person name="Iijima M."/>
            <person name="Ikeda M."/>
            <person name="Ikeno M."/>
            <person name="Ito K."/>
            <person name="Ito S."/>
            <person name="Ito T."/>
            <person name="Ito Y."/>
            <person name="Ito Y."/>
            <person name="Iwabuchi A."/>
            <person name="Kamiya K."/>
            <person name="Karasawa W."/>
            <person name="Kurita K."/>
            <person name="Katagiri S."/>
            <person name="Kikuta A."/>
            <person name="Kobayashi H."/>
            <person name="Kobayashi N."/>
            <person name="Machita K."/>
            <person name="Maehara T."/>
            <person name="Masukawa M."/>
            <person name="Mizubayashi T."/>
            <person name="Mukai Y."/>
            <person name="Nagasaki H."/>
            <person name="Nagata Y."/>
            <person name="Naito S."/>
            <person name="Nakashima M."/>
            <person name="Nakama Y."/>
            <person name="Nakamichi Y."/>
            <person name="Nakamura M."/>
            <person name="Meguro A."/>
            <person name="Negishi M."/>
            <person name="Ohta I."/>
            <person name="Ohta T."/>
            <person name="Okamoto M."/>
            <person name="Ono N."/>
            <person name="Saji S."/>
            <person name="Sakaguchi M."/>
            <person name="Sakai K."/>
            <person name="Shibata M."/>
            <person name="Shimokawa T."/>
            <person name="Song J."/>
            <person name="Takazaki Y."/>
            <person name="Terasawa K."/>
            <person name="Tsugane M."/>
            <person name="Tsuji K."/>
            <person name="Ueda S."/>
            <person name="Waki K."/>
            <person name="Yamagata H."/>
            <person name="Yamamoto M."/>
            <person name="Yamamoto S."/>
            <person name="Yamane H."/>
            <person name="Yoshiki S."/>
            <person name="Yoshihara R."/>
            <person name="Yukawa K."/>
            <person name="Zhong H."/>
            <person name="Yano M."/>
            <person name="Yuan Q."/>
            <person name="Ouyang S."/>
            <person name="Liu J."/>
            <person name="Jones K.M."/>
            <person name="Gansberger K."/>
            <person name="Moffat K."/>
            <person name="Hill J."/>
            <person name="Bera J."/>
            <person name="Fadrosh D."/>
            <person name="Jin S."/>
            <person name="Johri S."/>
            <person name="Kim M."/>
            <person name="Overton L."/>
            <person name="Reardon M."/>
            <person name="Tsitrin T."/>
            <person name="Vuong H."/>
            <person name="Weaver B."/>
            <person name="Ciecko A."/>
            <person name="Tallon L."/>
            <person name="Jackson J."/>
            <person name="Pai G."/>
            <person name="Aken S.V."/>
            <person name="Utterback T."/>
            <person name="Reidmuller S."/>
            <person name="Feldblyum T."/>
            <person name="Hsiao J."/>
            <person name="Zismann V."/>
            <person name="Iobst S."/>
            <person name="de Vazeille A.R."/>
            <person name="Buell C.R."/>
            <person name="Ying K."/>
            <person name="Li Y."/>
            <person name="Lu T."/>
            <person name="Huang Y."/>
            <person name="Zhao Q."/>
            <person name="Feng Q."/>
            <person name="Zhang L."/>
            <person name="Zhu J."/>
            <person name="Weng Q."/>
            <person name="Mu J."/>
            <person name="Lu Y."/>
            <person name="Fan D."/>
            <person name="Liu Y."/>
            <person name="Guan J."/>
            <person name="Zhang Y."/>
            <person name="Yu S."/>
            <person name="Liu X."/>
            <person name="Zhang Y."/>
            <person name="Hong G."/>
            <person name="Han B."/>
            <person name="Choisne N."/>
            <person name="Demange N."/>
            <person name="Orjeda G."/>
            <person name="Samain S."/>
            <person name="Cattolico L."/>
            <person name="Pelletier E."/>
            <person name="Couloux A."/>
            <person name="Segurens B."/>
            <person name="Wincker P."/>
            <person name="D'Hont A."/>
            <person name="Scarpelli C."/>
            <person name="Weissenbach J."/>
            <person name="Salanoubat M."/>
            <person name="Quetier F."/>
            <person name="Yu Y."/>
            <person name="Kim H.R."/>
            <person name="Rambo T."/>
            <person name="Currie J."/>
            <person name="Collura K."/>
            <person name="Luo M."/>
            <person name="Yang T."/>
            <person name="Ammiraju J.S.S."/>
            <person name="Engler F."/>
            <person name="Soderlund C."/>
            <person name="Wing R.A."/>
            <person name="Palmer L.E."/>
            <person name="de la Bastide M."/>
            <person name="Spiegel L."/>
            <person name="Nascimento L."/>
            <person name="Zutavern T."/>
            <person name="O'Shaughnessy A."/>
            <person name="Dike S."/>
            <person name="Dedhia N."/>
            <person name="Preston R."/>
            <person name="Balija V."/>
            <person name="McCombie W.R."/>
            <person name="Chow T."/>
            <person name="Chen H."/>
            <person name="Chung M."/>
            <person name="Chen C."/>
            <person name="Shaw J."/>
            <person name="Wu H."/>
            <person name="Hsiao K."/>
            <person name="Chao Y."/>
            <person name="Chu M."/>
            <person name="Cheng C."/>
            <person name="Hour A."/>
            <person name="Lee P."/>
            <person name="Lin S."/>
            <person name="Lin Y."/>
            <person name="Liou J."/>
            <person name="Liu S."/>
            <person name="Hsing Y."/>
            <person name="Raghuvanshi S."/>
            <person name="Mohanty A."/>
            <person name="Bharti A.K."/>
            <person name="Gaur A."/>
            <person name="Gupta V."/>
            <person name="Kumar D."/>
            <person name="Ravi V."/>
            <person name="Vij S."/>
            <person name="Kapur A."/>
            <person name="Khurana P."/>
            <person name="Khurana P."/>
            <person name="Khurana J.P."/>
            <person name="Tyagi A.K."/>
            <person name="Gaikwad K."/>
            <person name="Singh A."/>
            <person name="Dalal V."/>
            <person name="Srivastava S."/>
            <person name="Dixit A."/>
            <person name="Pal A.K."/>
            <person name="Ghazi I.A."/>
            <person name="Yadav M."/>
            <person name="Pandit A."/>
            <person name="Bhargava A."/>
            <person name="Sureshbabu K."/>
            <person name="Batra K."/>
            <person name="Sharma T.R."/>
            <person name="Mohapatra T."/>
            <person name="Singh N.K."/>
            <person name="Messing J."/>
            <person name="Nelson A.B."/>
            <person name="Fuks G."/>
            <person name="Kavchok S."/>
            <person name="Keizer G."/>
            <person name="Linton E."/>
            <person name="Llaca V."/>
            <person name="Song R."/>
            <person name="Tanyolac B."/>
            <person name="Young S."/>
            <person name="Ho-Il K."/>
            <person name="Hahn J.H."/>
            <person name="Sangsakoo G."/>
            <person name="Vanavichit A."/>
            <person name="de Mattos Luiz.A.T."/>
            <person name="Zimmer P.D."/>
            <person name="Malone G."/>
            <person name="Dellagostin O."/>
            <person name="de Oliveira A.C."/>
            <person name="Bevan M."/>
            <person name="Bancroft I."/>
            <person name="Minx P."/>
            <person name="Cordum H."/>
            <person name="Wilson R."/>
            <person name="Cheng Z."/>
            <person name="Jin W."/>
            <person name="Jiang J."/>
            <person name="Leong S.A."/>
            <person name="Iwama H."/>
            <person name="Gojobori T."/>
            <person name="Itoh T."/>
            <person name="Niimura Y."/>
            <person name="Fujii Y."/>
            <person name="Habara T."/>
            <person name="Sakai H."/>
            <person name="Sato Y."/>
            <person name="Wilson G."/>
            <person name="Kumar K."/>
            <person name="McCouch S."/>
            <person name="Juretic N."/>
            <person name="Hoen D."/>
            <person name="Wright S."/>
            <person name="Bruskiewich R."/>
            <person name="Bureau T."/>
            <person name="Miyao A."/>
            <person name="Hirochika H."/>
            <person name="Nishikawa T."/>
            <person name="Kadowaki K."/>
            <person name="Sugiura M."/>
            <person name="Burr B."/>
            <person name="Sasaki T."/>
        </authorList>
    </citation>
    <scope>NUCLEOTIDE SEQUENCE [LARGE SCALE GENOMIC DNA]</scope>
    <source>
        <strain evidence="3">cv. Nipponbare</strain>
    </source>
</reference>
<feature type="compositionally biased region" description="Pro residues" evidence="1">
    <location>
        <begin position="88"/>
        <end position="99"/>
    </location>
</feature>
<dbReference type="AlphaFoldDB" id="Q75L72"/>
<dbReference type="Proteomes" id="UP000000763">
    <property type="component" value="Chromosome 3"/>
</dbReference>
<gene>
    <name evidence="2" type="primary">OSJNBa0095N06.7</name>
</gene>
<proteinExistence type="predicted"/>
<dbReference type="EMBL" id="AC093312">
    <property type="protein sequence ID" value="AAS01957.1"/>
    <property type="molecule type" value="Genomic_DNA"/>
</dbReference>
<feature type="compositionally biased region" description="Basic and acidic residues" evidence="1">
    <location>
        <begin position="30"/>
        <end position="39"/>
    </location>
</feature>
<sequence>MARLRKCNERKKIAGHASPLPSPGQVWEGRGGELRREPPLPRASSSPMPPPASPLSPRPIWPEGEGSRRRRPACRRRRRPAQSSSLPSPLPASPLPPPARSAREGGRGDAAGRPVPPHARRRAPPPQWPSPPRHCSVEGAERILSVERELRGNEWLGGVGGEDKDSYLALMVMSS</sequence>
<evidence type="ECO:0000256" key="1">
    <source>
        <dbReference type="SAM" id="MobiDB-lite"/>
    </source>
</evidence>
<accession>Q75L72</accession>